<accession>A0A4Z2GEU3</accession>
<organism evidence="2 3">
    <name type="scientific">Liparis tanakae</name>
    <name type="common">Tanaka's snailfish</name>
    <dbReference type="NCBI Taxonomy" id="230148"/>
    <lineage>
        <taxon>Eukaryota</taxon>
        <taxon>Metazoa</taxon>
        <taxon>Chordata</taxon>
        <taxon>Craniata</taxon>
        <taxon>Vertebrata</taxon>
        <taxon>Euteleostomi</taxon>
        <taxon>Actinopterygii</taxon>
        <taxon>Neopterygii</taxon>
        <taxon>Teleostei</taxon>
        <taxon>Neoteleostei</taxon>
        <taxon>Acanthomorphata</taxon>
        <taxon>Eupercaria</taxon>
        <taxon>Perciformes</taxon>
        <taxon>Cottioidei</taxon>
        <taxon>Cottales</taxon>
        <taxon>Liparidae</taxon>
        <taxon>Liparis</taxon>
    </lineage>
</organism>
<name>A0A4Z2GEU3_9TELE</name>
<dbReference type="EMBL" id="SRLO01000591">
    <property type="protein sequence ID" value="TNN51192.1"/>
    <property type="molecule type" value="Genomic_DNA"/>
</dbReference>
<dbReference type="AlphaFoldDB" id="A0A4Z2GEU3"/>
<protein>
    <submittedName>
        <fullName evidence="2">Uncharacterized protein</fullName>
    </submittedName>
</protein>
<sequence>MRGSNKASDAACVLASVHRPRQTASELPRVTEERPEQGVSEALSWSRGIPPLKPPGKDLCTVTQRAEGTRADKA</sequence>
<evidence type="ECO:0000313" key="2">
    <source>
        <dbReference type="EMBL" id="TNN51192.1"/>
    </source>
</evidence>
<keyword evidence="3" id="KW-1185">Reference proteome</keyword>
<feature type="region of interest" description="Disordered" evidence="1">
    <location>
        <begin position="17"/>
        <end position="74"/>
    </location>
</feature>
<gene>
    <name evidence="2" type="ORF">EYF80_038610</name>
</gene>
<dbReference type="Proteomes" id="UP000314294">
    <property type="component" value="Unassembled WGS sequence"/>
</dbReference>
<evidence type="ECO:0000256" key="1">
    <source>
        <dbReference type="SAM" id="MobiDB-lite"/>
    </source>
</evidence>
<evidence type="ECO:0000313" key="3">
    <source>
        <dbReference type="Proteomes" id="UP000314294"/>
    </source>
</evidence>
<comment type="caution">
    <text evidence="2">The sequence shown here is derived from an EMBL/GenBank/DDBJ whole genome shotgun (WGS) entry which is preliminary data.</text>
</comment>
<reference evidence="2 3" key="1">
    <citation type="submission" date="2019-03" db="EMBL/GenBank/DDBJ databases">
        <title>First draft genome of Liparis tanakae, snailfish: a comprehensive survey of snailfish specific genes.</title>
        <authorList>
            <person name="Kim W."/>
            <person name="Song I."/>
            <person name="Jeong J.-H."/>
            <person name="Kim D."/>
            <person name="Kim S."/>
            <person name="Ryu S."/>
            <person name="Song J.Y."/>
            <person name="Lee S.K."/>
        </authorList>
    </citation>
    <scope>NUCLEOTIDE SEQUENCE [LARGE SCALE GENOMIC DNA]</scope>
    <source>
        <tissue evidence="2">Muscle</tissue>
    </source>
</reference>
<proteinExistence type="predicted"/>